<feature type="signal peptide" evidence="1">
    <location>
        <begin position="1"/>
        <end position="29"/>
    </location>
</feature>
<reference evidence="3 4" key="1">
    <citation type="submission" date="2019-05" db="EMBL/GenBank/DDBJ databases">
        <title>Mumia sp. nov., isolated from the intestinal contents of plateau pika (Ochotona curzoniae) in the Qinghai-Tibet plateau of China.</title>
        <authorList>
            <person name="Tian Z."/>
        </authorList>
    </citation>
    <scope>NUCLEOTIDE SEQUENCE [LARGE SCALE GENOMIC DNA]</scope>
    <source>
        <strain evidence="4">527</strain>
        <strain evidence="3">Z527</strain>
    </source>
</reference>
<evidence type="ECO:0000256" key="1">
    <source>
        <dbReference type="SAM" id="SignalP"/>
    </source>
</evidence>
<evidence type="ECO:0000313" key="4">
    <source>
        <dbReference type="Proteomes" id="UP000306740"/>
    </source>
</evidence>
<dbReference type="AlphaFoldDB" id="A0A5C4MSI1"/>
<keyword evidence="1" id="KW-0732">Signal</keyword>
<feature type="chain" id="PRO_5036138737" evidence="1">
    <location>
        <begin position="30"/>
        <end position="262"/>
    </location>
</feature>
<organism evidence="3 4">
    <name type="scientific">Mumia zhuanghuii</name>
    <dbReference type="NCBI Taxonomy" id="2585211"/>
    <lineage>
        <taxon>Bacteria</taxon>
        <taxon>Bacillati</taxon>
        <taxon>Actinomycetota</taxon>
        <taxon>Actinomycetes</taxon>
        <taxon>Propionibacteriales</taxon>
        <taxon>Nocardioidaceae</taxon>
        <taxon>Mumia</taxon>
    </lineage>
</organism>
<protein>
    <submittedName>
        <fullName evidence="3">Uncharacterized protein</fullName>
    </submittedName>
</protein>
<proteinExistence type="predicted"/>
<evidence type="ECO:0000313" key="2">
    <source>
        <dbReference type="EMBL" id="TNC32177.1"/>
    </source>
</evidence>
<accession>A0A5C4MSI1</accession>
<evidence type="ECO:0000313" key="3">
    <source>
        <dbReference type="EMBL" id="TNC48523.1"/>
    </source>
</evidence>
<dbReference type="Proteomes" id="UP000306740">
    <property type="component" value="Unassembled WGS sequence"/>
</dbReference>
<dbReference type="EMBL" id="VDFR01000194">
    <property type="protein sequence ID" value="TNC32177.1"/>
    <property type="molecule type" value="Genomic_DNA"/>
</dbReference>
<dbReference type="OrthoDB" id="3829735at2"/>
<dbReference type="EMBL" id="VDFR01000035">
    <property type="protein sequence ID" value="TNC48523.1"/>
    <property type="molecule type" value="Genomic_DNA"/>
</dbReference>
<name>A0A5C4MSI1_9ACTN</name>
<gene>
    <name evidence="3" type="ORF">FHE65_07205</name>
    <name evidence="2" type="ORF">FHE65_30480</name>
</gene>
<dbReference type="RefSeq" id="WP_139087709.1">
    <property type="nucleotide sequence ID" value="NZ_VDFR01000035.1"/>
</dbReference>
<comment type="caution">
    <text evidence="3">The sequence shown here is derived from an EMBL/GenBank/DDBJ whole genome shotgun (WGS) entry which is preliminary data.</text>
</comment>
<sequence length="262" mass="28260">MKTLLKSAAVTVTGAALVFSGAMLAPASAAIDVKPQSADARLAAAPIDVTRINVAAMSGNSAIAGTAMGVRVGTVANADVRLLGSNGHAKVFVDVYRGSTRLQSNLQIAYLSSTGYNWADASFSFRNGWGRGAFRLANVRVTWYDGVSNYTVTDGSYAGGGFSIRSDIRATGNIRSWSNSSRKVAKITLKKYNTNGKWGRYKTKVVLQRKAGGKWKKVKTLKLNRKGKVTYSFRSSKRYKYRFVVKGTRTVVGGKFTTRGKS</sequence>